<name>A0AAD7KES4_9AGAR</name>
<comment type="caution">
    <text evidence="6">The sequence shown here is derived from an EMBL/GenBank/DDBJ whole genome shotgun (WGS) entry which is preliminary data.</text>
</comment>
<dbReference type="GO" id="GO:0008270">
    <property type="term" value="F:zinc ion binding"/>
    <property type="evidence" value="ECO:0007669"/>
    <property type="project" value="UniProtKB-KW"/>
</dbReference>
<organism evidence="6 7">
    <name type="scientific">Mycena maculata</name>
    <dbReference type="NCBI Taxonomy" id="230809"/>
    <lineage>
        <taxon>Eukaryota</taxon>
        <taxon>Fungi</taxon>
        <taxon>Dikarya</taxon>
        <taxon>Basidiomycota</taxon>
        <taxon>Agaricomycotina</taxon>
        <taxon>Agaricomycetes</taxon>
        <taxon>Agaricomycetidae</taxon>
        <taxon>Agaricales</taxon>
        <taxon>Marasmiineae</taxon>
        <taxon>Mycenaceae</taxon>
        <taxon>Mycena</taxon>
    </lineage>
</organism>
<keyword evidence="2 4" id="KW-0863">Zinc-finger</keyword>
<dbReference type="PROSITE" id="PS50865">
    <property type="entry name" value="ZF_MYND_2"/>
    <property type="match status" value="1"/>
</dbReference>
<evidence type="ECO:0000313" key="6">
    <source>
        <dbReference type="EMBL" id="KAJ7783960.1"/>
    </source>
</evidence>
<keyword evidence="1" id="KW-0479">Metal-binding</keyword>
<protein>
    <recommendedName>
        <fullName evidence="5">MYND-type domain-containing protein</fullName>
    </recommendedName>
</protein>
<evidence type="ECO:0000259" key="5">
    <source>
        <dbReference type="PROSITE" id="PS50865"/>
    </source>
</evidence>
<dbReference type="Proteomes" id="UP001215280">
    <property type="component" value="Unassembled WGS sequence"/>
</dbReference>
<dbReference type="InterPro" id="IPR002893">
    <property type="entry name" value="Znf_MYND"/>
</dbReference>
<keyword evidence="7" id="KW-1185">Reference proteome</keyword>
<dbReference type="SUPFAM" id="SSF144232">
    <property type="entry name" value="HIT/MYND zinc finger-like"/>
    <property type="match status" value="1"/>
</dbReference>
<dbReference type="EMBL" id="JARJLG010000002">
    <property type="protein sequence ID" value="KAJ7783960.1"/>
    <property type="molecule type" value="Genomic_DNA"/>
</dbReference>
<gene>
    <name evidence="6" type="ORF">DFH07DRAFT_764329</name>
</gene>
<evidence type="ECO:0000256" key="1">
    <source>
        <dbReference type="ARBA" id="ARBA00022723"/>
    </source>
</evidence>
<evidence type="ECO:0000256" key="2">
    <source>
        <dbReference type="ARBA" id="ARBA00022771"/>
    </source>
</evidence>
<accession>A0AAD7KES4</accession>
<dbReference type="Gene3D" id="6.10.140.2220">
    <property type="match status" value="1"/>
</dbReference>
<feature type="domain" description="MYND-type" evidence="5">
    <location>
        <begin position="319"/>
        <end position="360"/>
    </location>
</feature>
<evidence type="ECO:0000256" key="3">
    <source>
        <dbReference type="ARBA" id="ARBA00022833"/>
    </source>
</evidence>
<evidence type="ECO:0000313" key="7">
    <source>
        <dbReference type="Proteomes" id="UP001215280"/>
    </source>
</evidence>
<dbReference type="AlphaFoldDB" id="A0AAD7KES4"/>
<dbReference type="Pfam" id="PF01753">
    <property type="entry name" value="zf-MYND"/>
    <property type="match status" value="1"/>
</dbReference>
<sequence length="371" mass="42089">MRLTTLGSTAVTTGGDTDPVIWDPPLVFVDDMVRPALCHIPPLSFPTIDSSFPKCLLLGFEGFMGIGGGTVSVESEANLRRGRDLLNRKKPKEALPFFLKAMEDPNNLDAASSTWRLRVLKEHRAQSRAHLQDILGTDCFEVTCEYGAPHSWGILEIRPYMQLLATLVRACVNAKRWDEACATNIEILRICRSDNMGQRSWMGPLLLHAGRPADALLTKYRNGPIYSAALAAFTLDDDSELARQYLHIAVQFPAVLIKVIAKFKERVDVDTHATREPSGAEDARDHLWLAQDFWMQDDAWNWVNKDAVVKAHVLRECGDPTCRKKEERVTQWQTCAGCKKEWYCSRICQRGHWPPHKEACKKHQRYAQMKF</sequence>
<reference evidence="6" key="1">
    <citation type="submission" date="2023-03" db="EMBL/GenBank/DDBJ databases">
        <title>Massive genome expansion in bonnet fungi (Mycena s.s.) driven by repeated elements and novel gene families across ecological guilds.</title>
        <authorList>
            <consortium name="Lawrence Berkeley National Laboratory"/>
            <person name="Harder C.B."/>
            <person name="Miyauchi S."/>
            <person name="Viragh M."/>
            <person name="Kuo A."/>
            <person name="Thoen E."/>
            <person name="Andreopoulos B."/>
            <person name="Lu D."/>
            <person name="Skrede I."/>
            <person name="Drula E."/>
            <person name="Henrissat B."/>
            <person name="Morin E."/>
            <person name="Kohler A."/>
            <person name="Barry K."/>
            <person name="LaButti K."/>
            <person name="Morin E."/>
            <person name="Salamov A."/>
            <person name="Lipzen A."/>
            <person name="Mereny Z."/>
            <person name="Hegedus B."/>
            <person name="Baldrian P."/>
            <person name="Stursova M."/>
            <person name="Weitz H."/>
            <person name="Taylor A."/>
            <person name="Grigoriev I.V."/>
            <person name="Nagy L.G."/>
            <person name="Martin F."/>
            <person name="Kauserud H."/>
        </authorList>
    </citation>
    <scope>NUCLEOTIDE SEQUENCE</scope>
    <source>
        <strain evidence="6">CBHHK188m</strain>
    </source>
</reference>
<evidence type="ECO:0000256" key="4">
    <source>
        <dbReference type="PROSITE-ProRule" id="PRU00134"/>
    </source>
</evidence>
<proteinExistence type="predicted"/>
<keyword evidence="3" id="KW-0862">Zinc</keyword>